<organism evidence="2">
    <name type="scientific">Drosophila grimshawi</name>
    <name type="common">Hawaiian fruit fly</name>
    <name type="synonym">Idiomyia grimshawi</name>
    <dbReference type="NCBI Taxonomy" id="7222"/>
    <lineage>
        <taxon>Eukaryota</taxon>
        <taxon>Metazoa</taxon>
        <taxon>Ecdysozoa</taxon>
        <taxon>Arthropoda</taxon>
        <taxon>Hexapoda</taxon>
        <taxon>Insecta</taxon>
        <taxon>Pterygota</taxon>
        <taxon>Neoptera</taxon>
        <taxon>Endopterygota</taxon>
        <taxon>Diptera</taxon>
        <taxon>Brachycera</taxon>
        <taxon>Muscomorpha</taxon>
        <taxon>Ephydroidea</taxon>
        <taxon>Drosophilidae</taxon>
        <taxon>Drosophila</taxon>
        <taxon>Hawaiian Drosophila</taxon>
    </lineage>
</organism>
<reference evidence="1 2" key="1">
    <citation type="journal article" date="2007" name="Nature">
        <title>Evolution of genes and genomes on the Drosophila phylogeny.</title>
        <authorList>
            <consortium name="Drosophila 12 Genomes Consortium"/>
            <person name="Clark A.G."/>
            <person name="Eisen M.B."/>
            <person name="Smith D.R."/>
            <person name="Bergman C.M."/>
            <person name="Oliver B."/>
            <person name="Markow T.A."/>
            <person name="Kaufman T.C."/>
            <person name="Kellis M."/>
            <person name="Gelbart W."/>
            <person name="Iyer V.N."/>
            <person name="Pollard D.A."/>
            <person name="Sackton T.B."/>
            <person name="Larracuente A.M."/>
            <person name="Singh N.D."/>
            <person name="Abad J.P."/>
            <person name="Abt D.N."/>
            <person name="Adryan B."/>
            <person name="Aguade M."/>
            <person name="Akashi H."/>
            <person name="Anderson W.W."/>
            <person name="Aquadro C.F."/>
            <person name="Ardell D.H."/>
            <person name="Arguello R."/>
            <person name="Artieri C.G."/>
            <person name="Barbash D.A."/>
            <person name="Barker D."/>
            <person name="Barsanti P."/>
            <person name="Batterham P."/>
            <person name="Batzoglou S."/>
            <person name="Begun D."/>
            <person name="Bhutkar A."/>
            <person name="Blanco E."/>
            <person name="Bosak S.A."/>
            <person name="Bradley R.K."/>
            <person name="Brand A.D."/>
            <person name="Brent M.R."/>
            <person name="Brooks A.N."/>
            <person name="Brown R.H."/>
            <person name="Butlin R.K."/>
            <person name="Caggese C."/>
            <person name="Calvi B.R."/>
            <person name="Bernardo de Carvalho A."/>
            <person name="Caspi A."/>
            <person name="Castrezana S."/>
            <person name="Celniker S.E."/>
            <person name="Chang J.L."/>
            <person name="Chapple C."/>
            <person name="Chatterji S."/>
            <person name="Chinwalla A."/>
            <person name="Civetta A."/>
            <person name="Clifton S.W."/>
            <person name="Comeron J.M."/>
            <person name="Costello J.C."/>
            <person name="Coyne J.A."/>
            <person name="Daub J."/>
            <person name="David R.G."/>
            <person name="Delcher A.L."/>
            <person name="Delehaunty K."/>
            <person name="Do C.B."/>
            <person name="Ebling H."/>
            <person name="Edwards K."/>
            <person name="Eickbush T."/>
            <person name="Evans J.D."/>
            <person name="Filipski A."/>
            <person name="Findeiss S."/>
            <person name="Freyhult E."/>
            <person name="Fulton L."/>
            <person name="Fulton R."/>
            <person name="Garcia A.C."/>
            <person name="Gardiner A."/>
            <person name="Garfield D.A."/>
            <person name="Garvin B.E."/>
            <person name="Gibson G."/>
            <person name="Gilbert D."/>
            <person name="Gnerre S."/>
            <person name="Godfrey J."/>
            <person name="Good R."/>
            <person name="Gotea V."/>
            <person name="Gravely B."/>
            <person name="Greenberg A.J."/>
            <person name="Griffiths-Jones S."/>
            <person name="Gross S."/>
            <person name="Guigo R."/>
            <person name="Gustafson E.A."/>
            <person name="Haerty W."/>
            <person name="Hahn M.W."/>
            <person name="Halligan D.L."/>
            <person name="Halpern A.L."/>
            <person name="Halter G.M."/>
            <person name="Han M.V."/>
            <person name="Heger A."/>
            <person name="Hillier L."/>
            <person name="Hinrichs A.S."/>
            <person name="Holmes I."/>
            <person name="Hoskins R.A."/>
            <person name="Hubisz M.J."/>
            <person name="Hultmark D."/>
            <person name="Huntley M.A."/>
            <person name="Jaffe D.B."/>
            <person name="Jagadeeshan S."/>
            <person name="Jeck W.R."/>
            <person name="Johnson J."/>
            <person name="Jones C.D."/>
            <person name="Jordan W.C."/>
            <person name="Karpen G.H."/>
            <person name="Kataoka E."/>
            <person name="Keightley P.D."/>
            <person name="Kheradpour P."/>
            <person name="Kirkness E.F."/>
            <person name="Koerich L.B."/>
            <person name="Kristiansen K."/>
            <person name="Kudrna D."/>
            <person name="Kulathinal R.J."/>
            <person name="Kumar S."/>
            <person name="Kwok R."/>
            <person name="Lander E."/>
            <person name="Langley C.H."/>
            <person name="Lapoint R."/>
            <person name="Lazzaro B.P."/>
            <person name="Lee S.J."/>
            <person name="Levesque L."/>
            <person name="Li R."/>
            <person name="Lin C.F."/>
            <person name="Lin M.F."/>
            <person name="Lindblad-Toh K."/>
            <person name="Llopart A."/>
            <person name="Long M."/>
            <person name="Low L."/>
            <person name="Lozovsky E."/>
            <person name="Lu J."/>
            <person name="Luo M."/>
            <person name="Machado C.A."/>
            <person name="Makalowski W."/>
            <person name="Marzo M."/>
            <person name="Matsuda M."/>
            <person name="Matzkin L."/>
            <person name="McAllister B."/>
            <person name="McBride C.S."/>
            <person name="McKernan B."/>
            <person name="McKernan K."/>
            <person name="Mendez-Lago M."/>
            <person name="Minx P."/>
            <person name="Mollenhauer M.U."/>
            <person name="Montooth K."/>
            <person name="Mount S.M."/>
            <person name="Mu X."/>
            <person name="Myers E."/>
            <person name="Negre B."/>
            <person name="Newfeld S."/>
            <person name="Nielsen R."/>
            <person name="Noor M.A."/>
            <person name="O'Grady P."/>
            <person name="Pachter L."/>
            <person name="Papaceit M."/>
            <person name="Parisi M.J."/>
            <person name="Parisi M."/>
            <person name="Parts L."/>
            <person name="Pedersen J.S."/>
            <person name="Pesole G."/>
            <person name="Phillippy A.M."/>
            <person name="Ponting C.P."/>
            <person name="Pop M."/>
            <person name="Porcelli D."/>
            <person name="Powell J.R."/>
            <person name="Prohaska S."/>
            <person name="Pruitt K."/>
            <person name="Puig M."/>
            <person name="Quesneville H."/>
            <person name="Ram K.R."/>
            <person name="Rand D."/>
            <person name="Rasmussen M.D."/>
            <person name="Reed L.K."/>
            <person name="Reenan R."/>
            <person name="Reily A."/>
            <person name="Remington K.A."/>
            <person name="Rieger T.T."/>
            <person name="Ritchie M.G."/>
            <person name="Robin C."/>
            <person name="Rogers Y.H."/>
            <person name="Rohde C."/>
            <person name="Rozas J."/>
            <person name="Rubenfield M.J."/>
            <person name="Ruiz A."/>
            <person name="Russo S."/>
            <person name="Salzberg S.L."/>
            <person name="Sanchez-Gracia A."/>
            <person name="Saranga D.J."/>
            <person name="Sato H."/>
            <person name="Schaeffer S.W."/>
            <person name="Schatz M.C."/>
            <person name="Schlenke T."/>
            <person name="Schwartz R."/>
            <person name="Segarra C."/>
            <person name="Singh R.S."/>
            <person name="Sirot L."/>
            <person name="Sirota M."/>
            <person name="Sisneros N.B."/>
            <person name="Smith C.D."/>
            <person name="Smith T.F."/>
            <person name="Spieth J."/>
            <person name="Stage D.E."/>
            <person name="Stark A."/>
            <person name="Stephan W."/>
            <person name="Strausberg R.L."/>
            <person name="Strempel S."/>
            <person name="Sturgill D."/>
            <person name="Sutton G."/>
            <person name="Sutton G.G."/>
            <person name="Tao W."/>
            <person name="Teichmann S."/>
            <person name="Tobari Y.N."/>
            <person name="Tomimura Y."/>
            <person name="Tsolas J.M."/>
            <person name="Valente V.L."/>
            <person name="Venter E."/>
            <person name="Venter J.C."/>
            <person name="Vicario S."/>
            <person name="Vieira F.G."/>
            <person name="Vilella A.J."/>
            <person name="Villasante A."/>
            <person name="Walenz B."/>
            <person name="Wang J."/>
            <person name="Wasserman M."/>
            <person name="Watts T."/>
            <person name="Wilson D."/>
            <person name="Wilson R.K."/>
            <person name="Wing R.A."/>
            <person name="Wolfner M.F."/>
            <person name="Wong A."/>
            <person name="Wong G.K."/>
            <person name="Wu C.I."/>
            <person name="Wu G."/>
            <person name="Yamamoto D."/>
            <person name="Yang H.P."/>
            <person name="Yang S.P."/>
            <person name="Yorke J.A."/>
            <person name="Yoshida K."/>
            <person name="Zdobnov E."/>
            <person name="Zhang P."/>
            <person name="Zhang Y."/>
            <person name="Zimin A.V."/>
            <person name="Baldwin J."/>
            <person name="Abdouelleil A."/>
            <person name="Abdulkadir J."/>
            <person name="Abebe A."/>
            <person name="Abera B."/>
            <person name="Abreu J."/>
            <person name="Acer S.C."/>
            <person name="Aftuck L."/>
            <person name="Alexander A."/>
            <person name="An P."/>
            <person name="Anderson E."/>
            <person name="Anderson S."/>
            <person name="Arachi H."/>
            <person name="Azer M."/>
            <person name="Bachantsang P."/>
            <person name="Barry A."/>
            <person name="Bayul T."/>
            <person name="Berlin A."/>
            <person name="Bessette D."/>
            <person name="Bloom T."/>
            <person name="Blye J."/>
            <person name="Boguslavskiy L."/>
            <person name="Bonnet C."/>
            <person name="Boukhgalter B."/>
            <person name="Bourzgui I."/>
            <person name="Brown A."/>
            <person name="Cahill P."/>
            <person name="Channer S."/>
            <person name="Cheshatsang Y."/>
            <person name="Chuda L."/>
            <person name="Citroen M."/>
            <person name="Collymore A."/>
            <person name="Cooke P."/>
            <person name="Costello M."/>
            <person name="D'Aco K."/>
            <person name="Daza R."/>
            <person name="De Haan G."/>
            <person name="DeGray S."/>
            <person name="DeMaso C."/>
            <person name="Dhargay N."/>
            <person name="Dooley K."/>
            <person name="Dooley E."/>
            <person name="Doricent M."/>
            <person name="Dorje P."/>
            <person name="Dorjee K."/>
            <person name="Dupes A."/>
            <person name="Elong R."/>
            <person name="Falk J."/>
            <person name="Farina A."/>
            <person name="Faro S."/>
            <person name="Ferguson D."/>
            <person name="Fisher S."/>
            <person name="Foley C.D."/>
            <person name="Franke A."/>
            <person name="Friedrich D."/>
            <person name="Gadbois L."/>
            <person name="Gearin G."/>
            <person name="Gearin C.R."/>
            <person name="Giannoukos G."/>
            <person name="Goode T."/>
            <person name="Graham J."/>
            <person name="Grandbois E."/>
            <person name="Grewal S."/>
            <person name="Gyaltsen K."/>
            <person name="Hafez N."/>
            <person name="Hagos B."/>
            <person name="Hall J."/>
            <person name="Henson C."/>
            <person name="Hollinger A."/>
            <person name="Honan T."/>
            <person name="Huard M.D."/>
            <person name="Hughes L."/>
            <person name="Hurhula B."/>
            <person name="Husby M.E."/>
            <person name="Kamat A."/>
            <person name="Kanga B."/>
            <person name="Kashin S."/>
            <person name="Khazanovich D."/>
            <person name="Kisner P."/>
            <person name="Lance K."/>
            <person name="Lara M."/>
            <person name="Lee W."/>
            <person name="Lennon N."/>
            <person name="Letendre F."/>
            <person name="LeVine R."/>
            <person name="Lipovsky A."/>
            <person name="Liu X."/>
            <person name="Liu J."/>
            <person name="Liu S."/>
            <person name="Lokyitsang T."/>
            <person name="Lokyitsang Y."/>
            <person name="Lubonja R."/>
            <person name="Lui A."/>
            <person name="MacDonald P."/>
            <person name="Magnisalis V."/>
            <person name="Maru K."/>
            <person name="Matthews C."/>
            <person name="McCusker W."/>
            <person name="McDonough S."/>
            <person name="Mehta T."/>
            <person name="Meldrim J."/>
            <person name="Meneus L."/>
            <person name="Mihai O."/>
            <person name="Mihalev A."/>
            <person name="Mihova T."/>
            <person name="Mittelman R."/>
            <person name="Mlenga V."/>
            <person name="Montmayeur A."/>
            <person name="Mulrain L."/>
            <person name="Navidi A."/>
            <person name="Naylor J."/>
            <person name="Negash T."/>
            <person name="Nguyen T."/>
            <person name="Nguyen N."/>
            <person name="Nicol R."/>
            <person name="Norbu C."/>
            <person name="Norbu N."/>
            <person name="Novod N."/>
            <person name="O'Neill B."/>
            <person name="Osman S."/>
            <person name="Markiewicz E."/>
            <person name="Oyono O.L."/>
            <person name="Patti C."/>
            <person name="Phunkhang P."/>
            <person name="Pierre F."/>
            <person name="Priest M."/>
            <person name="Raghuraman S."/>
            <person name="Rege F."/>
            <person name="Reyes R."/>
            <person name="Rise C."/>
            <person name="Rogov P."/>
            <person name="Ross K."/>
            <person name="Ryan E."/>
            <person name="Settipalli S."/>
            <person name="Shea T."/>
            <person name="Sherpa N."/>
            <person name="Shi L."/>
            <person name="Shih D."/>
            <person name="Sparrow T."/>
            <person name="Spaulding J."/>
            <person name="Stalker J."/>
            <person name="Stange-Thomann N."/>
            <person name="Stavropoulos S."/>
            <person name="Stone C."/>
            <person name="Strader C."/>
            <person name="Tesfaye S."/>
            <person name="Thomson T."/>
            <person name="Thoulutsang Y."/>
            <person name="Thoulutsang D."/>
            <person name="Topham K."/>
            <person name="Topping I."/>
            <person name="Tsamla T."/>
            <person name="Vassiliev H."/>
            <person name="Vo A."/>
            <person name="Wangchuk T."/>
            <person name="Wangdi T."/>
            <person name="Weiand M."/>
            <person name="Wilkinson J."/>
            <person name="Wilson A."/>
            <person name="Yadav S."/>
            <person name="Young G."/>
            <person name="Yu Q."/>
            <person name="Zembek L."/>
            <person name="Zhong D."/>
            <person name="Zimmer A."/>
            <person name="Zwirko Z."/>
            <person name="Jaffe D.B."/>
            <person name="Alvarez P."/>
            <person name="Brockman W."/>
            <person name="Butler J."/>
            <person name="Chin C."/>
            <person name="Gnerre S."/>
            <person name="Grabherr M."/>
            <person name="Kleber M."/>
            <person name="Mauceli E."/>
            <person name="MacCallum I."/>
        </authorList>
    </citation>
    <scope>NUCLEOTIDE SEQUENCE [LARGE SCALE GENOMIC DNA]</scope>
    <source>
        <strain evidence="2">Tucson 15287-2541.00</strain>
    </source>
</reference>
<dbReference type="AlphaFoldDB" id="B4JML4"/>
<dbReference type="HOGENOM" id="CLU_192447_0_0_1"/>
<protein>
    <submittedName>
        <fullName evidence="1">GH24304</fullName>
    </submittedName>
</protein>
<dbReference type="Proteomes" id="UP000001070">
    <property type="component" value="Unassembled WGS sequence"/>
</dbReference>
<dbReference type="InParanoid" id="B4JML4"/>
<dbReference type="EMBL" id="CH916371">
    <property type="protein sequence ID" value="EDV91957.1"/>
    <property type="molecule type" value="Genomic_DNA"/>
</dbReference>
<evidence type="ECO:0000313" key="2">
    <source>
        <dbReference type="Proteomes" id="UP000001070"/>
    </source>
</evidence>
<sequence>MAIITHALINDVIYMYVICPMDDVFKWVTLEEALGMCPTAVIQYTQLTFTHVFSPPVENPEPSMFD</sequence>
<keyword evidence="2" id="KW-1185">Reference proteome</keyword>
<gene>
    <name evidence="1" type="primary">Dgri\GH24304</name>
    <name evidence="1" type="ORF">Dgri_GH24304</name>
</gene>
<proteinExistence type="predicted"/>
<accession>B4JML4</accession>
<name>B4JML4_DROGR</name>
<dbReference type="eggNOG" id="ENOG502TCJ6">
    <property type="taxonomic scope" value="Eukaryota"/>
</dbReference>
<evidence type="ECO:0000313" key="1">
    <source>
        <dbReference type="EMBL" id="EDV91957.1"/>
    </source>
</evidence>
<dbReference type="PhylomeDB" id="B4JML4"/>